<evidence type="ECO:0000313" key="3">
    <source>
        <dbReference type="EMBL" id="KNF06290.1"/>
    </source>
</evidence>
<dbReference type="EMBL" id="AJIL01000004">
    <property type="protein sequence ID" value="KNF06290.1"/>
    <property type="molecule type" value="Genomic_DNA"/>
</dbReference>
<sequence length="549" mass="63003">MRHKIMTGNASSTTRRYIEPHINMISTVYFFIIFTVVMESVRCSFGSPYPSFWEAQDELWNFATRKLYLPQASTSPRHTFDASGGTKVFPDEPSKQDIRPPYHRDAEPQIEVEIPTKLACPKSPLSTESNPTMAPDESGHLDGSDLAGPSGTAPVNGEPDRAALVATSGRVDESLHIHRDPGESFSTILPPDSKREHSHGSLTELSSNTGSQIGRKRTSPVSQDPPKKRTRRRKTLADATLDSVLPFKLVSFPSSRTREEDFVFRALLSLKRADGDKFMERYLEEKGDSLKLLNIPEYDIQRFIGLYHRDSSMSSSRGEELTIEAKKMYEQYTILKANRPAKYARAVSNFRESTEIQELENYKAYVRNQFGRSVLKIEKNLERKPATERFQLIDDCNSILSVLPFYLFYVDLINTLIPHRKFKDQLGIGLESQRKMAGQIFLEITRRILFPRDPELWEDPEFRQSDIEKFASRDFGINASLCAFSWKVLSYWIQSSRSDLFHRRIIDTNTTGFINTRFKQFFNDIVIYYMEDLIHIESAGVKQNEKGQL</sequence>
<feature type="region of interest" description="Disordered" evidence="1">
    <location>
        <begin position="74"/>
        <end position="159"/>
    </location>
</feature>
<keyword evidence="2" id="KW-0472">Membrane</keyword>
<feature type="compositionally biased region" description="Basic and acidic residues" evidence="1">
    <location>
        <begin position="89"/>
        <end position="107"/>
    </location>
</feature>
<feature type="compositionally biased region" description="Basic and acidic residues" evidence="1">
    <location>
        <begin position="173"/>
        <end position="182"/>
    </location>
</feature>
<comment type="caution">
    <text evidence="3">The sequence shown here is derived from an EMBL/GenBank/DDBJ whole genome shotgun (WGS) entry which is preliminary data.</text>
</comment>
<keyword evidence="4" id="KW-1185">Reference proteome</keyword>
<gene>
    <name evidence="3" type="ORF">PSTG_00796</name>
</gene>
<evidence type="ECO:0000313" key="4">
    <source>
        <dbReference type="Proteomes" id="UP000054564"/>
    </source>
</evidence>
<name>A0A0L0W4R2_9BASI</name>
<feature type="transmembrane region" description="Helical" evidence="2">
    <location>
        <begin position="21"/>
        <end position="38"/>
    </location>
</feature>
<organism evidence="3 4">
    <name type="scientific">Puccinia striiformis f. sp. tritici PST-78</name>
    <dbReference type="NCBI Taxonomy" id="1165861"/>
    <lineage>
        <taxon>Eukaryota</taxon>
        <taxon>Fungi</taxon>
        <taxon>Dikarya</taxon>
        <taxon>Basidiomycota</taxon>
        <taxon>Pucciniomycotina</taxon>
        <taxon>Pucciniomycetes</taxon>
        <taxon>Pucciniales</taxon>
        <taxon>Pucciniaceae</taxon>
        <taxon>Puccinia</taxon>
    </lineage>
</organism>
<feature type="compositionally biased region" description="Polar residues" evidence="1">
    <location>
        <begin position="200"/>
        <end position="212"/>
    </location>
</feature>
<dbReference type="OrthoDB" id="2497383at2759"/>
<proteinExistence type="predicted"/>
<reference evidence="4" key="1">
    <citation type="submission" date="2014-03" db="EMBL/GenBank/DDBJ databases">
        <title>The Genome Sequence of Puccinia striiformis f. sp. tritici PST-78.</title>
        <authorList>
            <consortium name="The Broad Institute Genome Sequencing Platform"/>
            <person name="Cuomo C."/>
            <person name="Hulbert S."/>
            <person name="Chen X."/>
            <person name="Walker B."/>
            <person name="Young S.K."/>
            <person name="Zeng Q."/>
            <person name="Gargeya S."/>
            <person name="Fitzgerald M."/>
            <person name="Haas B."/>
            <person name="Abouelleil A."/>
            <person name="Alvarado L."/>
            <person name="Arachchi H.M."/>
            <person name="Berlin A.M."/>
            <person name="Chapman S.B."/>
            <person name="Goldberg J."/>
            <person name="Griggs A."/>
            <person name="Gujja S."/>
            <person name="Hansen M."/>
            <person name="Howarth C."/>
            <person name="Imamovic A."/>
            <person name="Larimer J."/>
            <person name="McCowan C."/>
            <person name="Montmayeur A."/>
            <person name="Murphy C."/>
            <person name="Neiman D."/>
            <person name="Pearson M."/>
            <person name="Priest M."/>
            <person name="Roberts A."/>
            <person name="Saif S."/>
            <person name="Shea T."/>
            <person name="Sisk P."/>
            <person name="Sykes S."/>
            <person name="Wortman J."/>
            <person name="Nusbaum C."/>
            <person name="Birren B."/>
        </authorList>
    </citation>
    <scope>NUCLEOTIDE SEQUENCE [LARGE SCALE GENOMIC DNA]</scope>
    <source>
        <strain evidence="4">race PST-78</strain>
    </source>
</reference>
<evidence type="ECO:0000256" key="2">
    <source>
        <dbReference type="SAM" id="Phobius"/>
    </source>
</evidence>
<keyword evidence="2" id="KW-1133">Transmembrane helix</keyword>
<dbReference type="AlphaFoldDB" id="A0A0L0W4R2"/>
<accession>A0A0L0W4R2</accession>
<feature type="region of interest" description="Disordered" evidence="1">
    <location>
        <begin position="173"/>
        <end position="235"/>
    </location>
</feature>
<evidence type="ECO:0000256" key="1">
    <source>
        <dbReference type="SAM" id="MobiDB-lite"/>
    </source>
</evidence>
<protein>
    <submittedName>
        <fullName evidence="3">Uncharacterized protein</fullName>
    </submittedName>
</protein>
<keyword evidence="2" id="KW-0812">Transmembrane</keyword>
<dbReference type="Proteomes" id="UP000054564">
    <property type="component" value="Unassembled WGS sequence"/>
</dbReference>